<dbReference type="AlphaFoldDB" id="A0A9P8T827"/>
<reference evidence="1" key="1">
    <citation type="journal article" date="2021" name="Open Biol.">
        <title>Shared evolutionary footprints suggest mitochondrial oxidative damage underlies multiple complex I losses in fungi.</title>
        <authorList>
            <person name="Schikora-Tamarit M.A."/>
            <person name="Marcet-Houben M."/>
            <person name="Nosek J."/>
            <person name="Gabaldon T."/>
        </authorList>
    </citation>
    <scope>NUCLEOTIDE SEQUENCE</scope>
    <source>
        <strain evidence="1">CBS6075</strain>
    </source>
</reference>
<reference evidence="1" key="2">
    <citation type="submission" date="2021-01" db="EMBL/GenBank/DDBJ databases">
        <authorList>
            <person name="Schikora-Tamarit M.A."/>
        </authorList>
    </citation>
    <scope>NUCLEOTIDE SEQUENCE</scope>
    <source>
        <strain evidence="1">CBS6075</strain>
    </source>
</reference>
<protein>
    <submittedName>
        <fullName evidence="1">Uncharacterized protein</fullName>
    </submittedName>
</protein>
<name>A0A9P8T827_9ASCO</name>
<dbReference type="GeneID" id="70233540"/>
<keyword evidence="2" id="KW-1185">Reference proteome</keyword>
<dbReference type="Proteomes" id="UP000769157">
    <property type="component" value="Unassembled WGS sequence"/>
</dbReference>
<gene>
    <name evidence="1" type="ORF">OGAPHI_001572</name>
</gene>
<evidence type="ECO:0000313" key="2">
    <source>
        <dbReference type="Proteomes" id="UP000769157"/>
    </source>
</evidence>
<evidence type="ECO:0000313" key="1">
    <source>
        <dbReference type="EMBL" id="KAH3669451.1"/>
    </source>
</evidence>
<organism evidence="1 2">
    <name type="scientific">Ogataea philodendri</name>
    <dbReference type="NCBI Taxonomy" id="1378263"/>
    <lineage>
        <taxon>Eukaryota</taxon>
        <taxon>Fungi</taxon>
        <taxon>Dikarya</taxon>
        <taxon>Ascomycota</taxon>
        <taxon>Saccharomycotina</taxon>
        <taxon>Pichiomycetes</taxon>
        <taxon>Pichiales</taxon>
        <taxon>Pichiaceae</taxon>
        <taxon>Ogataea</taxon>
    </lineage>
</organism>
<proteinExistence type="predicted"/>
<dbReference type="EMBL" id="JAEUBE010000137">
    <property type="protein sequence ID" value="KAH3669451.1"/>
    <property type="molecule type" value="Genomic_DNA"/>
</dbReference>
<sequence length="126" mass="13835">MVAAFWNTYCSVGLVAVFSKSLQNWSTVGFVVVRRNSSTILEAVRLLPLRKTSFADDSMKQDSRLVLIGDSEMPYLRSSSFKDTCLDHTSLKTDSLNKPSMVVVFWASSGALITDPAGDDDCEEAS</sequence>
<dbReference type="RefSeq" id="XP_046063714.1">
    <property type="nucleotide sequence ID" value="XM_046202348.1"/>
</dbReference>
<accession>A0A9P8T827</accession>
<comment type="caution">
    <text evidence="1">The sequence shown here is derived from an EMBL/GenBank/DDBJ whole genome shotgun (WGS) entry which is preliminary data.</text>
</comment>